<dbReference type="Pfam" id="PF02541">
    <property type="entry name" value="Ppx-GppA"/>
    <property type="match status" value="1"/>
</dbReference>
<dbReference type="Proteomes" id="UP000663851">
    <property type="component" value="Unassembled WGS sequence"/>
</dbReference>
<dbReference type="AlphaFoldDB" id="A0A820RHW2"/>
<dbReference type="InterPro" id="IPR003695">
    <property type="entry name" value="Ppx_GppA_N"/>
</dbReference>
<proteinExistence type="predicted"/>
<dbReference type="PANTHER" id="PTHR30005:SF0">
    <property type="entry name" value="RETROGRADE REGULATION PROTEIN 2"/>
    <property type="match status" value="1"/>
</dbReference>
<evidence type="ECO:0000313" key="3">
    <source>
        <dbReference type="EMBL" id="CAF3337546.1"/>
    </source>
</evidence>
<evidence type="ECO:0000313" key="5">
    <source>
        <dbReference type="Proteomes" id="UP000663851"/>
    </source>
</evidence>
<accession>A0A820RHW2</accession>
<protein>
    <recommendedName>
        <fullName evidence="2">Ppx/GppA phosphatase N-terminal domain-containing protein</fullName>
    </recommendedName>
</protein>
<feature type="domain" description="Ppx/GppA phosphatase N-terminal" evidence="2">
    <location>
        <begin position="63"/>
        <end position="204"/>
    </location>
</feature>
<dbReference type="Gene3D" id="3.30.420.40">
    <property type="match status" value="1"/>
</dbReference>
<evidence type="ECO:0000313" key="4">
    <source>
        <dbReference type="EMBL" id="CAF4439372.1"/>
    </source>
</evidence>
<gene>
    <name evidence="4" type="ORF">HFQ381_LOCUS22996</name>
    <name evidence="3" type="ORF">LUA448_LOCUS11825</name>
</gene>
<comment type="caution">
    <text evidence="4">The sequence shown here is derived from an EMBL/GenBank/DDBJ whole genome shotgun (WGS) entry which is preliminary data.</text>
</comment>
<feature type="chain" id="PRO_5035621741" description="Ppx/GppA phosphatase N-terminal domain-containing protein" evidence="1">
    <location>
        <begin position="21"/>
        <end position="358"/>
    </location>
</feature>
<sequence length="358" mass="40500">MKLKKTLLLLFLYTTTNLFAQSDQKTNLFGGIEIGSKGVKITVVDIQNPKKAIFEIKDFWTENTGIARGISIDGKLQKEDIDKTAVIVAQNYYKLLNEYKIEDAKIFIIGSSGVAMAKNTDDLVVKVKELTKRTMDFITSETEAKLLVKGGIPPSRYLNALILDIGGGNTKGGFVGVFNEDNFVFMPLNLNLGTITLTEKIKKKAKNEDFIEFLKSTSRYKDSLGIEVDKMYGVRPLARKKKYIYMSGGAVWAFTTLTATRPIDNFYEFTIQEVKNYHVQLLGDFAKFEDAAKTNKDIERVLKTYSQRHLISANELLLSTLERIEEPDDKKIYFVKQGQIAWLLAYVVDTAKNAKIIY</sequence>
<dbReference type="EMBL" id="CAJOBO010002236">
    <property type="protein sequence ID" value="CAF4439372.1"/>
    <property type="molecule type" value="Genomic_DNA"/>
</dbReference>
<dbReference type="Proteomes" id="UP000663833">
    <property type="component" value="Unassembled WGS sequence"/>
</dbReference>
<organism evidence="4 5">
    <name type="scientific">Rotaria socialis</name>
    <dbReference type="NCBI Taxonomy" id="392032"/>
    <lineage>
        <taxon>Eukaryota</taxon>
        <taxon>Metazoa</taxon>
        <taxon>Spiralia</taxon>
        <taxon>Gnathifera</taxon>
        <taxon>Rotifera</taxon>
        <taxon>Eurotatoria</taxon>
        <taxon>Bdelloidea</taxon>
        <taxon>Philodinida</taxon>
        <taxon>Philodinidae</taxon>
        <taxon>Rotaria</taxon>
    </lineage>
</organism>
<dbReference type="PANTHER" id="PTHR30005">
    <property type="entry name" value="EXOPOLYPHOSPHATASE"/>
    <property type="match status" value="1"/>
</dbReference>
<evidence type="ECO:0000259" key="2">
    <source>
        <dbReference type="Pfam" id="PF02541"/>
    </source>
</evidence>
<evidence type="ECO:0000256" key="1">
    <source>
        <dbReference type="SAM" id="SignalP"/>
    </source>
</evidence>
<dbReference type="EMBL" id="CAJNYD010001434">
    <property type="protein sequence ID" value="CAF3337546.1"/>
    <property type="molecule type" value="Genomic_DNA"/>
</dbReference>
<dbReference type="GO" id="GO:0016462">
    <property type="term" value="F:pyrophosphatase activity"/>
    <property type="evidence" value="ECO:0007669"/>
    <property type="project" value="TreeGrafter"/>
</dbReference>
<dbReference type="SUPFAM" id="SSF53067">
    <property type="entry name" value="Actin-like ATPase domain"/>
    <property type="match status" value="1"/>
</dbReference>
<name>A0A820RHW2_9BILA</name>
<reference evidence="4" key="1">
    <citation type="submission" date="2021-02" db="EMBL/GenBank/DDBJ databases">
        <authorList>
            <person name="Nowell W R."/>
        </authorList>
    </citation>
    <scope>NUCLEOTIDE SEQUENCE</scope>
</reference>
<dbReference type="Gene3D" id="3.30.420.150">
    <property type="entry name" value="Exopolyphosphatase. Domain 2"/>
    <property type="match status" value="1"/>
</dbReference>
<keyword evidence="1" id="KW-0732">Signal</keyword>
<dbReference type="InterPro" id="IPR050273">
    <property type="entry name" value="GppA/Ppx_hydrolase"/>
</dbReference>
<dbReference type="InterPro" id="IPR043129">
    <property type="entry name" value="ATPase_NBD"/>
</dbReference>
<feature type="signal peptide" evidence="1">
    <location>
        <begin position="1"/>
        <end position="20"/>
    </location>
</feature>